<dbReference type="PROSITE" id="PS50011">
    <property type="entry name" value="PROTEIN_KINASE_DOM"/>
    <property type="match status" value="1"/>
</dbReference>
<gene>
    <name evidence="2" type="primary">SRF2</name>
    <name evidence="2" type="ORF">CASFOL_035167</name>
</gene>
<sequence length="81" mass="8950">MRSLPIGKVHGLQLATNSFCEDNLIGDALDYVHSSFVPPVAHSNLKAANILLNEDLMPHVYDCGLASLRLLPATQLRSRFY</sequence>
<reference evidence="3" key="1">
    <citation type="journal article" date="2024" name="IScience">
        <title>Strigolactones Initiate the Formation of Haustorium-like Structures in Castilleja.</title>
        <authorList>
            <person name="Buerger M."/>
            <person name="Peterson D."/>
            <person name="Chory J."/>
        </authorList>
    </citation>
    <scope>NUCLEOTIDE SEQUENCE [LARGE SCALE GENOMIC DNA]</scope>
</reference>
<dbReference type="AlphaFoldDB" id="A0ABD3BS32"/>
<dbReference type="EMBL" id="JAVIJP010000066">
    <property type="protein sequence ID" value="KAL3620255.1"/>
    <property type="molecule type" value="Genomic_DNA"/>
</dbReference>
<dbReference type="Gene3D" id="1.10.510.10">
    <property type="entry name" value="Transferase(Phosphotransferase) domain 1"/>
    <property type="match status" value="1"/>
</dbReference>
<organism evidence="2 3">
    <name type="scientific">Castilleja foliolosa</name>
    <dbReference type="NCBI Taxonomy" id="1961234"/>
    <lineage>
        <taxon>Eukaryota</taxon>
        <taxon>Viridiplantae</taxon>
        <taxon>Streptophyta</taxon>
        <taxon>Embryophyta</taxon>
        <taxon>Tracheophyta</taxon>
        <taxon>Spermatophyta</taxon>
        <taxon>Magnoliopsida</taxon>
        <taxon>eudicotyledons</taxon>
        <taxon>Gunneridae</taxon>
        <taxon>Pentapetalae</taxon>
        <taxon>asterids</taxon>
        <taxon>lamiids</taxon>
        <taxon>Lamiales</taxon>
        <taxon>Orobanchaceae</taxon>
        <taxon>Pedicularideae</taxon>
        <taxon>Castillejinae</taxon>
        <taxon>Castilleja</taxon>
    </lineage>
</organism>
<evidence type="ECO:0000313" key="2">
    <source>
        <dbReference type="EMBL" id="KAL3620255.1"/>
    </source>
</evidence>
<evidence type="ECO:0000313" key="3">
    <source>
        <dbReference type="Proteomes" id="UP001632038"/>
    </source>
</evidence>
<dbReference type="Proteomes" id="UP001632038">
    <property type="component" value="Unassembled WGS sequence"/>
</dbReference>
<dbReference type="GO" id="GO:0004674">
    <property type="term" value="F:protein serine/threonine kinase activity"/>
    <property type="evidence" value="ECO:0007669"/>
    <property type="project" value="UniProtKB-EC"/>
</dbReference>
<evidence type="ECO:0000259" key="1">
    <source>
        <dbReference type="PROSITE" id="PS50011"/>
    </source>
</evidence>
<dbReference type="SUPFAM" id="SSF56112">
    <property type="entry name" value="Protein kinase-like (PK-like)"/>
    <property type="match status" value="1"/>
</dbReference>
<dbReference type="InterPro" id="IPR011009">
    <property type="entry name" value="Kinase-like_dom_sf"/>
</dbReference>
<proteinExistence type="predicted"/>
<comment type="caution">
    <text evidence="2">The sequence shown here is derived from an EMBL/GenBank/DDBJ whole genome shotgun (WGS) entry which is preliminary data.</text>
</comment>
<keyword evidence="3" id="KW-1185">Reference proteome</keyword>
<keyword evidence="2" id="KW-0808">Transferase</keyword>
<dbReference type="InterPro" id="IPR000719">
    <property type="entry name" value="Prot_kinase_dom"/>
</dbReference>
<protein>
    <submittedName>
        <fullName evidence="2">Protein STRUBBELIG-REPTOR FAMILY 2</fullName>
        <ecNumber evidence="2">2.7.11.1</ecNumber>
    </submittedName>
</protein>
<accession>A0ABD3BS32</accession>
<feature type="domain" description="Protein kinase" evidence="1">
    <location>
        <begin position="1"/>
        <end position="81"/>
    </location>
</feature>
<dbReference type="EC" id="2.7.11.1" evidence="2"/>
<name>A0ABD3BS32_9LAMI</name>